<protein>
    <submittedName>
        <fullName evidence="1">Uncharacterized protein</fullName>
    </submittedName>
</protein>
<dbReference type="OrthoDB" id="2061569at2"/>
<comment type="caution">
    <text evidence="1">The sequence shown here is derived from an EMBL/GenBank/DDBJ whole genome shotgun (WGS) entry which is preliminary data.</text>
</comment>
<reference evidence="1 2" key="1">
    <citation type="submission" date="2019-06" db="EMBL/GenBank/DDBJ databases">
        <authorList>
            <person name="Meng X."/>
        </authorList>
    </citation>
    <scope>NUCLEOTIDE SEQUENCE [LARGE SCALE GENOMIC DNA]</scope>
    <source>
        <strain evidence="1 2">M625</strain>
    </source>
</reference>
<dbReference type="Proteomes" id="UP000315540">
    <property type="component" value="Unassembled WGS sequence"/>
</dbReference>
<keyword evidence="2" id="KW-1185">Reference proteome</keyword>
<evidence type="ECO:0000313" key="1">
    <source>
        <dbReference type="EMBL" id="TPN81215.1"/>
    </source>
</evidence>
<accession>A0A504IY25</accession>
<dbReference type="EMBL" id="VFWZ01000011">
    <property type="protein sequence ID" value="TPN81215.1"/>
    <property type="molecule type" value="Genomic_DNA"/>
</dbReference>
<gene>
    <name evidence="1" type="ORF">FHK87_24845</name>
</gene>
<evidence type="ECO:0000313" key="2">
    <source>
        <dbReference type="Proteomes" id="UP000315540"/>
    </source>
</evidence>
<dbReference type="RefSeq" id="WP_140597589.1">
    <property type="nucleotide sequence ID" value="NZ_VFWZ01000011.1"/>
</dbReference>
<organism evidence="1 2">
    <name type="scientific">Aquimarina algicola</name>
    <dbReference type="NCBI Taxonomy" id="2589995"/>
    <lineage>
        <taxon>Bacteria</taxon>
        <taxon>Pseudomonadati</taxon>
        <taxon>Bacteroidota</taxon>
        <taxon>Flavobacteriia</taxon>
        <taxon>Flavobacteriales</taxon>
        <taxon>Flavobacteriaceae</taxon>
        <taxon>Aquimarina</taxon>
    </lineage>
</organism>
<proteinExistence type="predicted"/>
<name>A0A504IY25_9FLAO</name>
<sequence length="293" mass="33637">MSLKNLFSKIIEKAIPSEYKTENLTYEQLLNLKKQGCDVDQYLEVYEKGEHPSQIQEQIAQQEQIKIAQKEELLEQLRFEDINIAVHDIPNPTDLSKLTPYLNTLDINSDFIKKSIGSGPYIGRNKWREEVRKGKVIFTSVVQAAPILWEKGEIGYAVAVYVLVEKGEYKNNVTFLKSLSHMLNDFRDKAYCPQGLSSAMIQLYDDLNNPDSIFDVKIDQTLLDSYGFSFEGRKVNSQKIRVKTGGIINSQKEKKLPNGYFPTDGIIPMIAFGTNRDFEFENFEFVSGKFYKL</sequence>
<dbReference type="AlphaFoldDB" id="A0A504IY25"/>